<evidence type="ECO:0000313" key="2">
    <source>
        <dbReference type="EMBL" id="MBC8363145.1"/>
    </source>
</evidence>
<dbReference type="AlphaFoldDB" id="A0A8J6NUS0"/>
<keyword evidence="1" id="KW-0812">Transmembrane</keyword>
<evidence type="ECO:0000256" key="1">
    <source>
        <dbReference type="SAM" id="Phobius"/>
    </source>
</evidence>
<feature type="transmembrane region" description="Helical" evidence="1">
    <location>
        <begin position="86"/>
        <end position="108"/>
    </location>
</feature>
<name>A0A8J6NUS0_9BACT</name>
<keyword evidence="1" id="KW-0472">Membrane</keyword>
<evidence type="ECO:0000313" key="3">
    <source>
        <dbReference type="Proteomes" id="UP000603434"/>
    </source>
</evidence>
<feature type="transmembrane region" description="Helical" evidence="1">
    <location>
        <begin position="114"/>
        <end position="134"/>
    </location>
</feature>
<reference evidence="2 3" key="1">
    <citation type="submission" date="2020-08" db="EMBL/GenBank/DDBJ databases">
        <title>Bridging the membrane lipid divide: bacteria of the FCB group superphylum have the potential to synthesize archaeal ether lipids.</title>
        <authorList>
            <person name="Villanueva L."/>
            <person name="Von Meijenfeldt F.A.B."/>
            <person name="Westbye A.B."/>
            <person name="Yadav S."/>
            <person name="Hopmans E.C."/>
            <person name="Dutilh B.E."/>
            <person name="Sinninghe Damste J.S."/>
        </authorList>
    </citation>
    <scope>NUCLEOTIDE SEQUENCE [LARGE SCALE GENOMIC DNA]</scope>
    <source>
        <strain evidence="2">NIOZ-UU30</strain>
    </source>
</reference>
<dbReference type="EMBL" id="JACNJH010000261">
    <property type="protein sequence ID" value="MBC8363145.1"/>
    <property type="molecule type" value="Genomic_DNA"/>
</dbReference>
<proteinExistence type="predicted"/>
<feature type="transmembrane region" description="Helical" evidence="1">
    <location>
        <begin position="50"/>
        <end position="74"/>
    </location>
</feature>
<feature type="transmembrane region" description="Helical" evidence="1">
    <location>
        <begin position="7"/>
        <end position="30"/>
    </location>
</feature>
<organism evidence="2 3">
    <name type="scientific">Candidatus Desulfatibia profunda</name>
    <dbReference type="NCBI Taxonomy" id="2841695"/>
    <lineage>
        <taxon>Bacteria</taxon>
        <taxon>Pseudomonadati</taxon>
        <taxon>Thermodesulfobacteriota</taxon>
        <taxon>Desulfobacteria</taxon>
        <taxon>Desulfobacterales</taxon>
        <taxon>Desulfobacterales incertae sedis</taxon>
        <taxon>Candidatus Desulfatibia</taxon>
    </lineage>
</organism>
<keyword evidence="1" id="KW-1133">Transmembrane helix</keyword>
<gene>
    <name evidence="2" type="ORF">H8E23_17305</name>
</gene>
<comment type="caution">
    <text evidence="2">The sequence shown here is derived from an EMBL/GenBank/DDBJ whole genome shotgun (WGS) entry which is preliminary data.</text>
</comment>
<accession>A0A8J6NUS0</accession>
<sequence length="144" mass="15446">MLGYMILEIGIAITALLASVAVISLLGNIYVSFHDLFGDNPIFLTAVRVILSIGCLLPPAVLMGATLPLLLVFITNRNHFFQKGVGRLYSINTFGAVLGVFITGFFLLGSVGESSTLSIAVLLNLLAAAVVLWFDRRSAPFEKT</sequence>
<dbReference type="Proteomes" id="UP000603434">
    <property type="component" value="Unassembled WGS sequence"/>
</dbReference>
<protein>
    <submittedName>
        <fullName evidence="2">Uncharacterized protein</fullName>
    </submittedName>
</protein>